<evidence type="ECO:0000256" key="4">
    <source>
        <dbReference type="ARBA" id="ARBA00022741"/>
    </source>
</evidence>
<dbReference type="EMBL" id="DRZC01000070">
    <property type="protein sequence ID" value="HHQ80756.1"/>
    <property type="molecule type" value="Genomic_DNA"/>
</dbReference>
<evidence type="ECO:0000256" key="6">
    <source>
        <dbReference type="ARBA" id="ARBA00022840"/>
    </source>
</evidence>
<comment type="catalytic activity">
    <reaction evidence="7">
        <text>ATP + H2O = ADP + phosphate + H(+)</text>
        <dbReference type="Rhea" id="RHEA:13065"/>
        <dbReference type="ChEBI" id="CHEBI:15377"/>
        <dbReference type="ChEBI" id="CHEBI:15378"/>
        <dbReference type="ChEBI" id="CHEBI:30616"/>
        <dbReference type="ChEBI" id="CHEBI:43474"/>
        <dbReference type="ChEBI" id="CHEBI:456216"/>
    </reaction>
</comment>
<evidence type="ECO:0000313" key="8">
    <source>
        <dbReference type="EMBL" id="HHQ80756.1"/>
    </source>
</evidence>
<keyword evidence="4 7" id="KW-0547">Nucleotide-binding</keyword>
<feature type="binding site" evidence="7">
    <location>
        <position position="11"/>
    </location>
    <ligand>
        <name>ATP</name>
        <dbReference type="ChEBI" id="CHEBI:30616"/>
    </ligand>
</feature>
<sequence>MRVAIITGVPGTGKTTVANAIGSRIGAQVVRVAELALKRELVAEYDFEHKTSTVDLDKLKPALLEEIRKLAEEGKNLIIVDSVFPCVLDNELVELVVVLRADPNVLRERLEKRKWPLIKVRENIEAEVLETVKTEALECFEESKLLEVKNNTKTDLERIVSLLVEVLGSKRYDE</sequence>
<dbReference type="GO" id="GO:0016887">
    <property type="term" value="F:ATP hydrolysis activity"/>
    <property type="evidence" value="ECO:0007669"/>
    <property type="project" value="InterPro"/>
</dbReference>
<dbReference type="Pfam" id="PF13238">
    <property type="entry name" value="AAA_18"/>
    <property type="match status" value="1"/>
</dbReference>
<feature type="binding site" evidence="7">
    <location>
        <position position="14"/>
    </location>
    <ligand>
        <name>ATP</name>
        <dbReference type="ChEBI" id="CHEBI:30616"/>
    </ligand>
</feature>
<reference evidence="8" key="1">
    <citation type="journal article" date="2020" name="mSystems">
        <title>Genome- and Community-Level Interaction Insights into Carbon Utilization and Element Cycling Functions of Hydrothermarchaeota in Hydrothermal Sediment.</title>
        <authorList>
            <person name="Zhou Z."/>
            <person name="Liu Y."/>
            <person name="Xu W."/>
            <person name="Pan J."/>
            <person name="Luo Z.H."/>
            <person name="Li M."/>
        </authorList>
    </citation>
    <scope>NUCLEOTIDE SEQUENCE [LARGE SCALE GENOMIC DNA]</scope>
    <source>
        <strain evidence="8">SpSt-1116</strain>
    </source>
</reference>
<proteinExistence type="inferred from homology"/>
<evidence type="ECO:0000256" key="2">
    <source>
        <dbReference type="ARBA" id="ARBA00022552"/>
    </source>
</evidence>
<accession>A0A7J3ZKW8</accession>
<dbReference type="GO" id="GO:0004017">
    <property type="term" value="F:AMP kinase activity"/>
    <property type="evidence" value="ECO:0007669"/>
    <property type="project" value="UniProtKB-UniRule"/>
</dbReference>
<dbReference type="PANTHER" id="PTHR12595:SF0">
    <property type="entry name" value="ADENYLATE KINASE ISOENZYME 6"/>
    <property type="match status" value="1"/>
</dbReference>
<dbReference type="GO" id="GO:0042274">
    <property type="term" value="P:ribosomal small subunit biogenesis"/>
    <property type="evidence" value="ECO:0007669"/>
    <property type="project" value="UniProtKB-UniRule"/>
</dbReference>
<feature type="binding site" evidence="7">
    <location>
        <position position="13"/>
    </location>
    <ligand>
        <name>ATP</name>
        <dbReference type="ChEBI" id="CHEBI:30616"/>
    </ligand>
</feature>
<dbReference type="HAMAP" id="MF_00039">
    <property type="entry name" value="Adenylate_kinase_AK6"/>
    <property type="match status" value="1"/>
</dbReference>
<keyword evidence="5 7" id="KW-0418">Kinase</keyword>
<name>A0A7J3ZKW8_9CREN</name>
<dbReference type="GO" id="GO:0005524">
    <property type="term" value="F:ATP binding"/>
    <property type="evidence" value="ECO:0007669"/>
    <property type="project" value="UniProtKB-UniRule"/>
</dbReference>
<dbReference type="InterPro" id="IPR020618">
    <property type="entry name" value="Adenyl_kinase_AK6"/>
</dbReference>
<dbReference type="SUPFAM" id="SSF52540">
    <property type="entry name" value="P-loop containing nucleoside triphosphate hydrolases"/>
    <property type="match status" value="1"/>
</dbReference>
<keyword evidence="3 7" id="KW-0808">Transferase</keyword>
<feature type="binding site" evidence="7">
    <location>
        <position position="15"/>
    </location>
    <ligand>
        <name>ATP</name>
        <dbReference type="ChEBI" id="CHEBI:30616"/>
    </ligand>
</feature>
<evidence type="ECO:0000256" key="3">
    <source>
        <dbReference type="ARBA" id="ARBA00022679"/>
    </source>
</evidence>
<organism evidence="8">
    <name type="scientific">Fervidicoccus fontis</name>
    <dbReference type="NCBI Taxonomy" id="683846"/>
    <lineage>
        <taxon>Archaea</taxon>
        <taxon>Thermoproteota</taxon>
        <taxon>Thermoprotei</taxon>
        <taxon>Fervidicoccales</taxon>
        <taxon>Fervidicoccaceae</taxon>
        <taxon>Fervidicoccus</taxon>
    </lineage>
</organism>
<dbReference type="GO" id="GO:0006364">
    <property type="term" value="P:rRNA processing"/>
    <property type="evidence" value="ECO:0007669"/>
    <property type="project" value="UniProtKB-KW"/>
</dbReference>
<feature type="binding site" evidence="7">
    <location>
        <position position="113"/>
    </location>
    <ligand>
        <name>ATP</name>
        <dbReference type="ChEBI" id="CHEBI:30616"/>
    </ligand>
</feature>
<feature type="region of interest" description="LID" evidence="7">
    <location>
        <begin position="112"/>
        <end position="122"/>
    </location>
</feature>
<dbReference type="EC" id="2.7.4.3" evidence="7"/>
<comment type="subunit">
    <text evidence="7">Interacts with uS11. Not a structural component of 40S pre-ribosomes, but transiently interacts with them by binding to uS11.</text>
</comment>
<dbReference type="InterPro" id="IPR027417">
    <property type="entry name" value="P-loop_NTPase"/>
</dbReference>
<evidence type="ECO:0000256" key="1">
    <source>
        <dbReference type="ARBA" id="ARBA00022517"/>
    </source>
</evidence>
<keyword evidence="1 7" id="KW-0690">Ribosome biogenesis</keyword>
<comment type="similarity">
    <text evidence="7">Belongs to the adenylate kinase family. AK6 subfamily.</text>
</comment>
<comment type="caution">
    <text evidence="8">The sequence shown here is derived from an EMBL/GenBank/DDBJ whole genome shotgun (WGS) entry which is preliminary data.</text>
</comment>
<evidence type="ECO:0000256" key="5">
    <source>
        <dbReference type="ARBA" id="ARBA00022777"/>
    </source>
</evidence>
<comment type="caution">
    <text evidence="7">Lacks conserved residue(s) required for the propagation of feature annotation.</text>
</comment>
<gene>
    <name evidence="8" type="ORF">ENM78_04840</name>
</gene>
<comment type="function">
    <text evidence="7">Broad-specificity nucleoside monophosphate (NMP) kinase that catalyzes the reversible transfer of the terminal phosphate group between nucleoside triphosphates and monophosphates. Has also ATPase activity. Involved in the late maturation steps of the 30S ribosomal particles, specifically 16S rRNA maturation. While NMP activity is not required for ribosome maturation, ATPase activity is. Associates transiently with small ribosomal subunit protein uS11. ATP hydrolysis breaks the interaction with uS11. May temporarily remove uS11 from the ribosome to enable a conformational change of the ribosomal RNA that is needed for the final maturation step of the small ribosomal subunit.</text>
</comment>
<dbReference type="AlphaFoldDB" id="A0A7J3ZKW8"/>
<dbReference type="PANTHER" id="PTHR12595">
    <property type="entry name" value="POS9-ACTIVATING FACTOR FAP7-RELATED"/>
    <property type="match status" value="1"/>
</dbReference>
<dbReference type="Gene3D" id="3.40.50.300">
    <property type="entry name" value="P-loop containing nucleotide triphosphate hydrolases"/>
    <property type="match status" value="1"/>
</dbReference>
<feature type="binding site" evidence="7">
    <location>
        <position position="16"/>
    </location>
    <ligand>
        <name>ATP</name>
        <dbReference type="ChEBI" id="CHEBI:30616"/>
    </ligand>
</feature>
<protein>
    <recommendedName>
        <fullName evidence="7">Putative adenylate kinase</fullName>
        <shortName evidence="7">AK</shortName>
        <ecNumber evidence="7">2.7.4.3</ecNumber>
    </recommendedName>
    <alternativeName>
        <fullName evidence="7">ATP-AMP transphosphorylase</fullName>
    </alternativeName>
</protein>
<evidence type="ECO:0000256" key="7">
    <source>
        <dbReference type="HAMAP-Rule" id="MF_00039"/>
    </source>
</evidence>
<comment type="catalytic activity">
    <reaction evidence="7">
        <text>AMP + ATP = 2 ADP</text>
        <dbReference type="Rhea" id="RHEA:12973"/>
        <dbReference type="ChEBI" id="CHEBI:30616"/>
        <dbReference type="ChEBI" id="CHEBI:456215"/>
        <dbReference type="ChEBI" id="CHEBI:456216"/>
        <dbReference type="EC" id="2.7.4.3"/>
    </reaction>
</comment>
<keyword evidence="2 7" id="KW-0698">rRNA processing</keyword>
<keyword evidence="6 7" id="KW-0067">ATP-binding</keyword>